<evidence type="ECO:0000259" key="1">
    <source>
        <dbReference type="Pfam" id="PF12697"/>
    </source>
</evidence>
<dbReference type="Gene3D" id="3.40.50.1820">
    <property type="entry name" value="alpha/beta hydrolase"/>
    <property type="match status" value="1"/>
</dbReference>
<gene>
    <name evidence="2" type="ORF">EJ04DRAFT_546293</name>
</gene>
<reference evidence="2" key="1">
    <citation type="journal article" date="2020" name="Stud. Mycol.">
        <title>101 Dothideomycetes genomes: a test case for predicting lifestyles and emergence of pathogens.</title>
        <authorList>
            <person name="Haridas S."/>
            <person name="Albert R."/>
            <person name="Binder M."/>
            <person name="Bloem J."/>
            <person name="Labutti K."/>
            <person name="Salamov A."/>
            <person name="Andreopoulos B."/>
            <person name="Baker S."/>
            <person name="Barry K."/>
            <person name="Bills G."/>
            <person name="Bluhm B."/>
            <person name="Cannon C."/>
            <person name="Castanera R."/>
            <person name="Culley D."/>
            <person name="Daum C."/>
            <person name="Ezra D."/>
            <person name="Gonzalez J."/>
            <person name="Henrissat B."/>
            <person name="Kuo A."/>
            <person name="Liang C."/>
            <person name="Lipzen A."/>
            <person name="Lutzoni F."/>
            <person name="Magnuson J."/>
            <person name="Mondo S."/>
            <person name="Nolan M."/>
            <person name="Ohm R."/>
            <person name="Pangilinan J."/>
            <person name="Park H.-J."/>
            <person name="Ramirez L."/>
            <person name="Alfaro M."/>
            <person name="Sun H."/>
            <person name="Tritt A."/>
            <person name="Yoshinaga Y."/>
            <person name="Zwiers L.-H."/>
            <person name="Turgeon B."/>
            <person name="Goodwin S."/>
            <person name="Spatafora J."/>
            <person name="Crous P."/>
            <person name="Grigoriev I."/>
        </authorList>
    </citation>
    <scope>NUCLEOTIDE SEQUENCE</scope>
    <source>
        <strain evidence="2">CBS 125425</strain>
    </source>
</reference>
<dbReference type="InterPro" id="IPR052897">
    <property type="entry name" value="Sec-Metab_Biosynth_Hydrolase"/>
</dbReference>
<dbReference type="PANTHER" id="PTHR37017">
    <property type="entry name" value="AB HYDROLASE-1 DOMAIN-CONTAINING PROTEIN-RELATED"/>
    <property type="match status" value="1"/>
</dbReference>
<feature type="domain" description="AB hydrolase-1" evidence="1">
    <location>
        <begin position="20"/>
        <end position="236"/>
    </location>
</feature>
<dbReference type="EMBL" id="ML996244">
    <property type="protein sequence ID" value="KAF2729491.1"/>
    <property type="molecule type" value="Genomic_DNA"/>
</dbReference>
<dbReference type="OrthoDB" id="408373at2759"/>
<comment type="caution">
    <text evidence="2">The sequence shown here is derived from an EMBL/GenBank/DDBJ whole genome shotgun (WGS) entry which is preliminary data.</text>
</comment>
<dbReference type="AlphaFoldDB" id="A0A9P4QRB3"/>
<keyword evidence="3" id="KW-1185">Reference proteome</keyword>
<dbReference type="InterPro" id="IPR029058">
    <property type="entry name" value="AB_hydrolase_fold"/>
</dbReference>
<proteinExistence type="predicted"/>
<dbReference type="SUPFAM" id="SSF53474">
    <property type="entry name" value="alpha/beta-Hydrolases"/>
    <property type="match status" value="1"/>
</dbReference>
<dbReference type="InterPro" id="IPR000073">
    <property type="entry name" value="AB_hydrolase_1"/>
</dbReference>
<sequence length="257" mass="28169">MATHASDIAIIIVQGSVQTPLVYAGLLSGLVARGFITLHPELPSCSDPDHQDFPSTTLHDDTEVVRKEVARLVEDEGRRVVLVMHSYGGIVGSNAVSEDLSLPHRKSKNLRGGVMLHFYIAPYALEIGQSAIGVFGEFPNADIEPDGRLYLQNGAALLYNDLPDAEAALWESRMIPAPFRIQKGEMVRLAYQFVQSIYLICENDAILPPQLQEMFAEKMGARIERCSSGHSPMLSQLDMLIGKIVQAIEDAVGKEAK</sequence>
<evidence type="ECO:0000313" key="2">
    <source>
        <dbReference type="EMBL" id="KAF2729491.1"/>
    </source>
</evidence>
<organism evidence="2 3">
    <name type="scientific">Polyplosphaeria fusca</name>
    <dbReference type="NCBI Taxonomy" id="682080"/>
    <lineage>
        <taxon>Eukaryota</taxon>
        <taxon>Fungi</taxon>
        <taxon>Dikarya</taxon>
        <taxon>Ascomycota</taxon>
        <taxon>Pezizomycotina</taxon>
        <taxon>Dothideomycetes</taxon>
        <taxon>Pleosporomycetidae</taxon>
        <taxon>Pleosporales</taxon>
        <taxon>Tetraplosphaeriaceae</taxon>
        <taxon>Polyplosphaeria</taxon>
    </lineage>
</organism>
<evidence type="ECO:0000313" key="3">
    <source>
        <dbReference type="Proteomes" id="UP000799444"/>
    </source>
</evidence>
<dbReference type="Pfam" id="PF12697">
    <property type="entry name" value="Abhydrolase_6"/>
    <property type="match status" value="1"/>
</dbReference>
<dbReference type="PANTHER" id="PTHR37017:SF11">
    <property type="entry name" value="ESTERASE_LIPASE_THIOESTERASE DOMAIN-CONTAINING PROTEIN"/>
    <property type="match status" value="1"/>
</dbReference>
<dbReference type="Proteomes" id="UP000799444">
    <property type="component" value="Unassembled WGS sequence"/>
</dbReference>
<accession>A0A9P4QRB3</accession>
<protein>
    <submittedName>
        <fullName evidence="2">Catalytic protein</fullName>
    </submittedName>
</protein>
<name>A0A9P4QRB3_9PLEO</name>